<sequence>MTRWFGNAKVYEEWLDLPEGDIEHLKDKLCTQQFGYLVSKRKIVWVPLPETSYPLIITPEITKKELESFLPKIISSRWFKHPQVFVENWKGYDKTRDGAKLDFSVDSGCCFQ</sequence>
<evidence type="ECO:0000313" key="1">
    <source>
        <dbReference type="EMBL" id="ADB04054.1"/>
    </source>
</evidence>
<dbReference type="KEGG" id="vg:8746517"/>
<keyword evidence="2" id="KW-1185">Reference proteome</keyword>
<organismHost>
    <name type="scientific">Acanthamoeba</name>
    <dbReference type="NCBI Taxonomy" id="5754"/>
</organismHost>
<dbReference type="RefSeq" id="YP_003407016.1">
    <property type="nucleotide sequence ID" value="NC_013756.1"/>
</dbReference>
<proteinExistence type="predicted"/>
<dbReference type="OrthoDB" id="22345at10239"/>
<dbReference type="InterPro" id="IPR043923">
    <property type="entry name" value="DUF5774"/>
</dbReference>
<accession>D2XAS7</accession>
<dbReference type="GeneID" id="8746517"/>
<organism evidence="1 2">
    <name type="scientific">Marseillevirus marseillevirus</name>
    <name type="common">GBM</name>
    <dbReference type="NCBI Taxonomy" id="694581"/>
    <lineage>
        <taxon>Viruses</taxon>
        <taxon>Varidnaviria</taxon>
        <taxon>Bamfordvirae</taxon>
        <taxon>Nucleocytoviricota</taxon>
        <taxon>Megaviricetes</taxon>
        <taxon>Pimascovirales</taxon>
        <taxon>Pimascovirales incertae sedis</taxon>
        <taxon>Marseilleviridae</taxon>
        <taxon>Marseillevirus</taxon>
        <taxon>Marseillevirus massiliense</taxon>
    </lineage>
</organism>
<reference evidence="1 2" key="1">
    <citation type="journal article" date="2009" name="Proc. Natl. Acad. Sci. U.S.A.">
        <title>Giant Marseillevirus highlights the role of amoebae as a melting pot in emergence of chimeric microorganisms.</title>
        <authorList>
            <person name="Boyer M."/>
            <person name="Yutin N."/>
            <person name="Pagnier I."/>
            <person name="Barrassi L."/>
            <person name="Fournous G."/>
            <person name="Espinosa L."/>
            <person name="Robert C."/>
            <person name="Azza S."/>
            <person name="Sun S."/>
            <person name="Rossmann M.G."/>
            <person name="Suzan-Monti M."/>
            <person name="La Scola B."/>
            <person name="Koonin E.V."/>
            <person name="Raoult D."/>
        </authorList>
    </citation>
    <scope>NUCLEOTIDE SEQUENCE [LARGE SCALE GENOMIC DNA]</scope>
    <source>
        <strain evidence="1 2">T19</strain>
    </source>
</reference>
<evidence type="ECO:0000313" key="2">
    <source>
        <dbReference type="Proteomes" id="UP000029780"/>
    </source>
</evidence>
<protein>
    <submittedName>
        <fullName evidence="1">Uncharacterized protein</fullName>
    </submittedName>
</protein>
<gene>
    <name evidence="1" type="ORF">MAR_ORF280</name>
</gene>
<dbReference type="Pfam" id="PF19083">
    <property type="entry name" value="DUF5774"/>
    <property type="match status" value="1"/>
</dbReference>
<name>D2XAS7_GBMV</name>
<dbReference type="Proteomes" id="UP000029780">
    <property type="component" value="Segment"/>
</dbReference>
<dbReference type="EMBL" id="GU071086">
    <property type="protein sequence ID" value="ADB04054.1"/>
    <property type="molecule type" value="Genomic_DNA"/>
</dbReference>